<dbReference type="GO" id="GO:0006446">
    <property type="term" value="P:regulation of translational initiation"/>
    <property type="evidence" value="ECO:0007669"/>
    <property type="project" value="TreeGrafter"/>
</dbReference>
<dbReference type="InterPro" id="IPR020569">
    <property type="entry name" value="UPF0029_Impact_CS"/>
</dbReference>
<dbReference type="InterPro" id="IPR023582">
    <property type="entry name" value="Impact"/>
</dbReference>
<dbReference type="Pfam" id="PF01205">
    <property type="entry name" value="Impact_N"/>
    <property type="match status" value="1"/>
</dbReference>
<comment type="similarity">
    <text evidence="1">Belongs to the IMPACT family.</text>
</comment>
<evidence type="ECO:0000256" key="1">
    <source>
        <dbReference type="ARBA" id="ARBA00007665"/>
    </source>
</evidence>
<feature type="domain" description="UPF0029" evidence="3">
    <location>
        <begin position="163"/>
        <end position="209"/>
    </location>
</feature>
<evidence type="ECO:0000313" key="5">
    <source>
        <dbReference type="Proteomes" id="UP000078446"/>
    </source>
</evidence>
<evidence type="ECO:0000259" key="3">
    <source>
        <dbReference type="Pfam" id="PF09186"/>
    </source>
</evidence>
<dbReference type="InterPro" id="IPR036956">
    <property type="entry name" value="Impact_N_sf"/>
</dbReference>
<dbReference type="GO" id="GO:0043168">
    <property type="term" value="F:anion binding"/>
    <property type="evidence" value="ECO:0007669"/>
    <property type="project" value="UniProtKB-ARBA"/>
</dbReference>
<dbReference type="InterPro" id="IPR015269">
    <property type="entry name" value="UPF0029_Impact_C"/>
</dbReference>
<dbReference type="PROSITE" id="PS00910">
    <property type="entry name" value="UPF0029"/>
    <property type="match status" value="1"/>
</dbReference>
<evidence type="ECO:0008006" key="6">
    <source>
        <dbReference type="Google" id="ProtNLM"/>
    </source>
</evidence>
<evidence type="ECO:0000313" key="4">
    <source>
        <dbReference type="EMBL" id="OAV01310.1"/>
    </source>
</evidence>
<dbReference type="AlphaFoldDB" id="A0A7Z0UZ31"/>
<dbReference type="GO" id="GO:0017111">
    <property type="term" value="F:ribonucleoside triphosphate phosphatase activity"/>
    <property type="evidence" value="ECO:0007669"/>
    <property type="project" value="UniProtKB-ARBA"/>
</dbReference>
<dbReference type="InterPro" id="IPR001498">
    <property type="entry name" value="Impact_N"/>
</dbReference>
<dbReference type="PANTHER" id="PTHR16301:SF20">
    <property type="entry name" value="IMPACT FAMILY MEMBER YIGZ"/>
    <property type="match status" value="1"/>
</dbReference>
<dbReference type="PANTHER" id="PTHR16301">
    <property type="entry name" value="IMPACT-RELATED"/>
    <property type="match status" value="1"/>
</dbReference>
<dbReference type="NCBIfam" id="TIGR00257">
    <property type="entry name" value="IMPACT_YIGZ"/>
    <property type="match status" value="1"/>
</dbReference>
<dbReference type="Proteomes" id="UP000078446">
    <property type="component" value="Unassembled WGS sequence"/>
</dbReference>
<dbReference type="GO" id="GO:0032561">
    <property type="term" value="F:guanyl ribonucleotide binding"/>
    <property type="evidence" value="ECO:0007669"/>
    <property type="project" value="UniProtKB-ARBA"/>
</dbReference>
<organism evidence="4 5">
    <name type="scientific">Moraxella catarrhalis</name>
    <name type="common">Branhamella catarrhalis</name>
    <dbReference type="NCBI Taxonomy" id="480"/>
    <lineage>
        <taxon>Bacteria</taxon>
        <taxon>Pseudomonadati</taxon>
        <taxon>Pseudomonadota</taxon>
        <taxon>Gammaproteobacteria</taxon>
        <taxon>Moraxellales</taxon>
        <taxon>Moraxellaceae</taxon>
        <taxon>Moraxella</taxon>
    </lineage>
</organism>
<dbReference type="InterPro" id="IPR020568">
    <property type="entry name" value="Ribosomal_Su5_D2-typ_SF"/>
</dbReference>
<dbReference type="Pfam" id="PF09186">
    <property type="entry name" value="DUF1949"/>
    <property type="match status" value="1"/>
</dbReference>
<comment type="caution">
    <text evidence="4">The sequence shown here is derived from an EMBL/GenBank/DDBJ whole genome shotgun (WGS) entry which is preliminary data.</text>
</comment>
<proteinExistence type="inferred from homology"/>
<gene>
    <name evidence="4" type="ORF">AO382_0806</name>
</gene>
<feature type="domain" description="Impact N-terminal" evidence="2">
    <location>
        <begin position="39"/>
        <end position="145"/>
    </location>
</feature>
<dbReference type="GO" id="GO:0005737">
    <property type="term" value="C:cytoplasm"/>
    <property type="evidence" value="ECO:0007669"/>
    <property type="project" value="TreeGrafter"/>
</dbReference>
<dbReference type="Gene3D" id="3.30.230.30">
    <property type="entry name" value="Impact, N-terminal domain"/>
    <property type="match status" value="1"/>
</dbReference>
<dbReference type="EMBL" id="LXHE01000006">
    <property type="protein sequence ID" value="OAV01310.1"/>
    <property type="molecule type" value="Genomic_DNA"/>
</dbReference>
<accession>A0A7Z0UZ31</accession>
<dbReference type="Gene3D" id="3.30.70.240">
    <property type="match status" value="1"/>
</dbReference>
<evidence type="ECO:0000259" key="2">
    <source>
        <dbReference type="Pfam" id="PF01205"/>
    </source>
</evidence>
<protein>
    <recommendedName>
        <fullName evidence="6">YigZ family protein</fullName>
    </recommendedName>
</protein>
<reference evidence="4 5" key="1">
    <citation type="journal article" date="2016" name="Genome Biol. Evol.">
        <title>Comparative Genomic Analyses of the Moraxella catarrhalis Serosensitive and Seroresistant Lineages Demonstrate Their Independent Evolution.</title>
        <authorList>
            <person name="Earl J.P."/>
            <person name="de Vries S.P."/>
            <person name="Ahmed A."/>
            <person name="Powell E."/>
            <person name="Schultz M.P."/>
            <person name="Hermans P.W."/>
            <person name="Hill D.J."/>
            <person name="Zhou Z."/>
            <person name="Constantinidou C.I."/>
            <person name="Hu F.Z."/>
            <person name="Bootsma H.J."/>
            <person name="Ehrlich G.D."/>
        </authorList>
    </citation>
    <scope>NUCLEOTIDE SEQUENCE [LARGE SCALE GENOMIC DNA]</scope>
    <source>
        <strain evidence="4 5">Z7574</strain>
    </source>
</reference>
<sequence>MYKIVQIAKMWDNDPIHHGKYKVTYQTPSAPCEALYEIKKSEFLAFAYPISTRESAMAYVQQLRARYPDARHHCYGYILGDPHNTTSAGFDDDGEPNGTAGRPILAVLQHKGIGNCIIIVVRYFGGIKLGAGGLTRAYATAAQMAVDAMTLETFLPKASIKLQTTFAHEAQLRYLIAKAGGEILQVDYDANVRITAELESGALAAFVESLGVYATVED</sequence>
<dbReference type="SUPFAM" id="SSF54980">
    <property type="entry name" value="EF-G C-terminal domain-like"/>
    <property type="match status" value="1"/>
</dbReference>
<dbReference type="InterPro" id="IPR035647">
    <property type="entry name" value="EFG_III/V"/>
</dbReference>
<dbReference type="SUPFAM" id="SSF54211">
    <property type="entry name" value="Ribosomal protein S5 domain 2-like"/>
    <property type="match status" value="1"/>
</dbReference>
<name>A0A7Z0UZ31_MORCA</name>
<dbReference type="InterPro" id="IPR015796">
    <property type="entry name" value="Impact_YigZ-like"/>
</dbReference>